<evidence type="ECO:0000256" key="1">
    <source>
        <dbReference type="ARBA" id="ARBA00022475"/>
    </source>
</evidence>
<organism evidence="9">
    <name type="scientific">Oxalobacter aliiformigenes</name>
    <dbReference type="NCBI Taxonomy" id="2946593"/>
    <lineage>
        <taxon>Bacteria</taxon>
        <taxon>Pseudomonadati</taxon>
        <taxon>Pseudomonadota</taxon>
        <taxon>Betaproteobacteria</taxon>
        <taxon>Burkholderiales</taxon>
        <taxon>Oxalobacteraceae</taxon>
        <taxon>Oxalobacter</taxon>
    </lineage>
</organism>
<keyword evidence="7" id="KW-0175">Coiled coil</keyword>
<sequence>MLSTANITMQFGPKPLFENISVKFGEGNRYGLIGANGAGKSTFMKILGGDLEPTSGTVMLDPNERLGKLRQDQFAYEDRRVLDVVMMGHTEMWQTMVERDAIYANPDATDDDYMRAAELEAKFAEYDGYTAEARAGELLLGVGIGLEFHEGPMSAVAPGWKLRVLLAQALFSDPDILLLDEPTNNLDINTIRWLENVLNERDSTMIIISHDRHFLNQVCTYIADMDYGTLKVYPGNYDDYMLASAQARAQQQAANAKARERIAELQEFVRRFSANKSKARQATSRARQIEKIRVEDVKPSSRVHPYIRFESEKKLHRLAVEAENLSKSYDRPIFSHFDIMIEAGEKVAIIGANGAGKTTLLRCLGAEACHMKADSGSVKWAEHANIGYMPQDTAEEFENELNLTDWMARFTKEGDDDQTVRSVLGRLLFSGDDVRKPVRVLSGGEKGRMMYGKLILGRHNVMLMDEPTNHMDMESIEALNIALEKYTGTLLFVSHDREFVSSLATRILEVRDGQIIDFRGSYDEYLHSQGIE</sequence>
<accession>A0A9E9LCM9</accession>
<dbReference type="Proteomes" id="UP001164819">
    <property type="component" value="Chromosome"/>
</dbReference>
<dbReference type="AlphaFoldDB" id="A0A9E9LCM9"/>
<dbReference type="Gene3D" id="3.40.50.300">
    <property type="entry name" value="P-loop containing nucleotide triphosphate hydrolases"/>
    <property type="match status" value="2"/>
</dbReference>
<dbReference type="NCBIfam" id="NF011646">
    <property type="entry name" value="PRK15064.1"/>
    <property type="match status" value="1"/>
</dbReference>
<dbReference type="InterPro" id="IPR003439">
    <property type="entry name" value="ABC_transporter-like_ATP-bd"/>
</dbReference>
<dbReference type="InterPro" id="IPR003593">
    <property type="entry name" value="AAA+_ATPase"/>
</dbReference>
<feature type="coiled-coil region" evidence="7">
    <location>
        <begin position="248"/>
        <end position="275"/>
    </location>
</feature>
<dbReference type="PANTHER" id="PTHR19211:SF96">
    <property type="entry name" value="ATP-BINDING PROTEIN YBIT-RELATED"/>
    <property type="match status" value="1"/>
</dbReference>
<dbReference type="SMART" id="SM00382">
    <property type="entry name" value="AAA"/>
    <property type="match status" value="2"/>
</dbReference>
<dbReference type="InterPro" id="IPR050611">
    <property type="entry name" value="ABCF"/>
</dbReference>
<evidence type="ECO:0000256" key="3">
    <source>
        <dbReference type="ARBA" id="ARBA00022741"/>
    </source>
</evidence>
<evidence type="ECO:0000256" key="4">
    <source>
        <dbReference type="ARBA" id="ARBA00022840"/>
    </source>
</evidence>
<dbReference type="SUPFAM" id="SSF52540">
    <property type="entry name" value="P-loop containing nucleoside triphosphate hydrolases"/>
    <property type="match status" value="2"/>
</dbReference>
<dbReference type="InterPro" id="IPR032781">
    <property type="entry name" value="ABC_tran_Xtn"/>
</dbReference>
<dbReference type="EMBL" id="CP098251">
    <property type="protein sequence ID" value="WAV90818.1"/>
    <property type="molecule type" value="Genomic_DNA"/>
</dbReference>
<dbReference type="RefSeq" id="WP_269315756.1">
    <property type="nucleotide sequence ID" value="NZ_CP098251.1"/>
</dbReference>
<dbReference type="CDD" id="cd03221">
    <property type="entry name" value="ABCF_EF-3"/>
    <property type="match status" value="2"/>
</dbReference>
<dbReference type="FunFam" id="3.40.50.300:FF:000011">
    <property type="entry name" value="Putative ABC transporter ATP-binding component"/>
    <property type="match status" value="1"/>
</dbReference>
<evidence type="ECO:0000256" key="7">
    <source>
        <dbReference type="SAM" id="Coils"/>
    </source>
</evidence>
<gene>
    <name evidence="9" type="ORF">NB646_08235</name>
</gene>
<keyword evidence="1" id="KW-0472">Membrane</keyword>
<dbReference type="FunFam" id="3.40.50.300:FF:000070">
    <property type="entry name" value="Putative ABC transporter ATP-binding component"/>
    <property type="match status" value="1"/>
</dbReference>
<protein>
    <recommendedName>
        <fullName evidence="6">Probable ATP-binding protein YbiT</fullName>
    </recommendedName>
</protein>
<dbReference type="Pfam" id="PF00005">
    <property type="entry name" value="ABC_tran"/>
    <property type="match status" value="2"/>
</dbReference>
<keyword evidence="4" id="KW-0067">ATP-binding</keyword>
<dbReference type="InterPro" id="IPR027417">
    <property type="entry name" value="P-loop_NTPase"/>
</dbReference>
<keyword evidence="1" id="KW-1003">Cell membrane</keyword>
<feature type="domain" description="ABC transporter" evidence="8">
    <location>
        <begin position="307"/>
        <end position="531"/>
    </location>
</feature>
<dbReference type="Pfam" id="PF12848">
    <property type="entry name" value="ABC_tran_Xtn"/>
    <property type="match status" value="1"/>
</dbReference>
<evidence type="ECO:0000313" key="9">
    <source>
        <dbReference type="EMBL" id="WAV90818.1"/>
    </source>
</evidence>
<evidence type="ECO:0000259" key="8">
    <source>
        <dbReference type="PROSITE" id="PS50893"/>
    </source>
</evidence>
<comment type="similarity">
    <text evidence="5">Belongs to the ABC transporter superfamily. ABCF family. YbiT subfamily.</text>
</comment>
<dbReference type="GO" id="GO:0016887">
    <property type="term" value="F:ATP hydrolysis activity"/>
    <property type="evidence" value="ECO:0007669"/>
    <property type="project" value="InterPro"/>
</dbReference>
<keyword evidence="2" id="KW-0677">Repeat</keyword>
<dbReference type="GO" id="GO:0005524">
    <property type="term" value="F:ATP binding"/>
    <property type="evidence" value="ECO:0007669"/>
    <property type="project" value="UniProtKB-KW"/>
</dbReference>
<dbReference type="PANTHER" id="PTHR19211">
    <property type="entry name" value="ATP-BINDING TRANSPORT PROTEIN-RELATED"/>
    <property type="match status" value="1"/>
</dbReference>
<proteinExistence type="inferred from homology"/>
<keyword evidence="3" id="KW-0547">Nucleotide-binding</keyword>
<name>A0A9E9LCM9_9BURK</name>
<evidence type="ECO:0000256" key="2">
    <source>
        <dbReference type="ARBA" id="ARBA00022737"/>
    </source>
</evidence>
<feature type="domain" description="ABC transporter" evidence="8">
    <location>
        <begin position="2"/>
        <end position="252"/>
    </location>
</feature>
<reference evidence="9" key="1">
    <citation type="journal article" date="2022" name="Front. Microbiol.">
        <title>New perspectives on an old grouping: The genomic and phenotypic variability of Oxalobacter formigenes and the implications for calcium oxalate stone prevention.</title>
        <authorList>
            <person name="Chmiel J.A."/>
            <person name="Carr C."/>
            <person name="Stuivenberg G.A."/>
            <person name="Venema R."/>
            <person name="Chanyi R.M."/>
            <person name="Al K.F."/>
            <person name="Giguere D."/>
            <person name="Say H."/>
            <person name="Akouris P.P."/>
            <person name="Dominguez Romero S.A."/>
            <person name="Kwong A."/>
            <person name="Tai V."/>
            <person name="Koval S.F."/>
            <person name="Razvi H."/>
            <person name="Bjazevic J."/>
            <person name="Burton J.P."/>
        </authorList>
    </citation>
    <scope>NUCLEOTIDE SEQUENCE</scope>
    <source>
        <strain evidence="9">OxK</strain>
    </source>
</reference>
<dbReference type="PROSITE" id="PS50893">
    <property type="entry name" value="ABC_TRANSPORTER_2"/>
    <property type="match status" value="2"/>
</dbReference>
<evidence type="ECO:0000256" key="6">
    <source>
        <dbReference type="ARBA" id="ARBA00074044"/>
    </source>
</evidence>
<evidence type="ECO:0000256" key="5">
    <source>
        <dbReference type="ARBA" id="ARBA00061551"/>
    </source>
</evidence>